<dbReference type="OrthoDB" id="147384at2157"/>
<evidence type="ECO:0000259" key="1">
    <source>
        <dbReference type="PROSITE" id="PS50902"/>
    </source>
</evidence>
<gene>
    <name evidence="2" type="ORF">RCIX1586</name>
</gene>
<organism evidence="2 3">
    <name type="scientific">Methanocella arvoryzae (strain DSM 22066 / NBRC 105507 / MRE50)</name>
    <dbReference type="NCBI Taxonomy" id="351160"/>
    <lineage>
        <taxon>Archaea</taxon>
        <taxon>Methanobacteriati</taxon>
        <taxon>Methanobacteriota</taxon>
        <taxon>Stenosarchaea group</taxon>
        <taxon>Methanomicrobia</taxon>
        <taxon>Methanocellales</taxon>
        <taxon>Methanocellaceae</taxon>
        <taxon>Methanocella</taxon>
    </lineage>
</organism>
<reference evidence="2 3" key="1">
    <citation type="journal article" date="2006" name="Science">
        <title>Genome of rice cluster I archaea -- the key methane producers in the rice rhizosphere.</title>
        <authorList>
            <person name="Erkel C."/>
            <person name="Kube M."/>
            <person name="Reinhardt R."/>
            <person name="Liesack W."/>
        </authorList>
    </citation>
    <scope>NUCLEOTIDE SEQUENCE [LARGE SCALE GENOMIC DNA]</scope>
    <source>
        <strain evidence="3">DSM 22066 / NBRC 105507 / MRE50</strain>
    </source>
</reference>
<dbReference type="InterPro" id="IPR001226">
    <property type="entry name" value="Flavodoxin_CS"/>
</dbReference>
<name>Q0W459_METAR</name>
<dbReference type="GeneID" id="5143987"/>
<dbReference type="GO" id="GO:0010181">
    <property type="term" value="F:FMN binding"/>
    <property type="evidence" value="ECO:0007669"/>
    <property type="project" value="InterPro"/>
</dbReference>
<dbReference type="InterPro" id="IPR008254">
    <property type="entry name" value="Flavodoxin/NO_synth"/>
</dbReference>
<keyword evidence="3" id="KW-1185">Reference proteome</keyword>
<evidence type="ECO:0000313" key="2">
    <source>
        <dbReference type="EMBL" id="CAJ36834.1"/>
    </source>
</evidence>
<dbReference type="PROSITE" id="PS00201">
    <property type="entry name" value="FLAVODOXIN"/>
    <property type="match status" value="1"/>
</dbReference>
<accession>Q0W459</accession>
<dbReference type="EMBL" id="AM114193">
    <property type="protein sequence ID" value="CAJ36834.1"/>
    <property type="molecule type" value="Genomic_DNA"/>
</dbReference>
<dbReference type="Pfam" id="PF00258">
    <property type="entry name" value="Flavodoxin_1"/>
    <property type="match status" value="1"/>
</dbReference>
<evidence type="ECO:0000313" key="3">
    <source>
        <dbReference type="Proteomes" id="UP000000663"/>
    </source>
</evidence>
<dbReference type="eggNOG" id="arCOG00510">
    <property type="taxonomic scope" value="Archaea"/>
</dbReference>
<dbReference type="Proteomes" id="UP000000663">
    <property type="component" value="Chromosome"/>
</dbReference>
<dbReference type="AlphaFoldDB" id="Q0W459"/>
<sequence length="177" mass="18865">MADKPFTLVIFTSMSGHTEALARAIAEGAGSLRNTTAEVKRARDVTPDDIGRASALAFGSPTYFSYMSGELKMLFDEFLPYKERFQGKPVIAFATGEGGQSKCIESIEGILESFGVDMVHRSDILTAGLAVQGMLDQKAKNEAVNAGKKLADAGVCFACRKATEEQGVTIGGEKPTM</sequence>
<proteinExistence type="predicted"/>
<dbReference type="KEGG" id="rci:RCIX1586"/>
<dbReference type="GO" id="GO:0009055">
    <property type="term" value="F:electron transfer activity"/>
    <property type="evidence" value="ECO:0007669"/>
    <property type="project" value="InterPro"/>
</dbReference>
<dbReference type="InterPro" id="IPR029039">
    <property type="entry name" value="Flavoprotein-like_sf"/>
</dbReference>
<dbReference type="PROSITE" id="PS50902">
    <property type="entry name" value="FLAVODOXIN_LIKE"/>
    <property type="match status" value="1"/>
</dbReference>
<dbReference type="SUPFAM" id="SSF52218">
    <property type="entry name" value="Flavoproteins"/>
    <property type="match status" value="1"/>
</dbReference>
<dbReference type="Gene3D" id="3.40.50.360">
    <property type="match status" value="1"/>
</dbReference>
<feature type="domain" description="Flavodoxin-like" evidence="1">
    <location>
        <begin position="7"/>
        <end position="151"/>
    </location>
</feature>
<protein>
    <submittedName>
        <fullName evidence="2">Predicted redox-active protein (CxxC motif)</fullName>
    </submittedName>
</protein>
<dbReference type="RefSeq" id="WP_012035727.1">
    <property type="nucleotide sequence ID" value="NC_009464.1"/>
</dbReference>